<feature type="compositionally biased region" description="Pro residues" evidence="1">
    <location>
        <begin position="94"/>
        <end position="105"/>
    </location>
</feature>
<feature type="region of interest" description="Disordered" evidence="1">
    <location>
        <begin position="177"/>
        <end position="219"/>
    </location>
</feature>
<feature type="region of interest" description="Disordered" evidence="1">
    <location>
        <begin position="57"/>
        <end position="109"/>
    </location>
</feature>
<dbReference type="EMBL" id="JAGSXJ010000026">
    <property type="protein sequence ID" value="KAH6673930.1"/>
    <property type="molecule type" value="Genomic_DNA"/>
</dbReference>
<reference evidence="2" key="1">
    <citation type="journal article" date="2021" name="Nat. Commun.">
        <title>Genetic determinants of endophytism in the Arabidopsis root mycobiome.</title>
        <authorList>
            <person name="Mesny F."/>
            <person name="Miyauchi S."/>
            <person name="Thiergart T."/>
            <person name="Pickel B."/>
            <person name="Atanasova L."/>
            <person name="Karlsson M."/>
            <person name="Huettel B."/>
            <person name="Barry K.W."/>
            <person name="Haridas S."/>
            <person name="Chen C."/>
            <person name="Bauer D."/>
            <person name="Andreopoulos W."/>
            <person name="Pangilinan J."/>
            <person name="LaButti K."/>
            <person name="Riley R."/>
            <person name="Lipzen A."/>
            <person name="Clum A."/>
            <person name="Drula E."/>
            <person name="Henrissat B."/>
            <person name="Kohler A."/>
            <person name="Grigoriev I.V."/>
            <person name="Martin F.M."/>
            <person name="Hacquard S."/>
        </authorList>
    </citation>
    <scope>NUCLEOTIDE SEQUENCE</scope>
    <source>
        <strain evidence="2">MPI-SDFR-AT-0117</strain>
    </source>
</reference>
<gene>
    <name evidence="2" type="ORF">F5X68DRAFT_40844</name>
</gene>
<protein>
    <submittedName>
        <fullName evidence="2">Uncharacterized protein</fullName>
    </submittedName>
</protein>
<proteinExistence type="predicted"/>
<evidence type="ECO:0000313" key="2">
    <source>
        <dbReference type="EMBL" id="KAH6673930.1"/>
    </source>
</evidence>
<evidence type="ECO:0000313" key="3">
    <source>
        <dbReference type="Proteomes" id="UP000770015"/>
    </source>
</evidence>
<evidence type="ECO:0000256" key="1">
    <source>
        <dbReference type="SAM" id="MobiDB-lite"/>
    </source>
</evidence>
<name>A0A9P9A6N9_9PEZI</name>
<comment type="caution">
    <text evidence="2">The sequence shown here is derived from an EMBL/GenBank/DDBJ whole genome shotgun (WGS) entry which is preliminary data.</text>
</comment>
<dbReference type="Proteomes" id="UP000770015">
    <property type="component" value="Unassembled WGS sequence"/>
</dbReference>
<organism evidence="2 3">
    <name type="scientific">Plectosphaerella plurivora</name>
    <dbReference type="NCBI Taxonomy" id="936078"/>
    <lineage>
        <taxon>Eukaryota</taxon>
        <taxon>Fungi</taxon>
        <taxon>Dikarya</taxon>
        <taxon>Ascomycota</taxon>
        <taxon>Pezizomycotina</taxon>
        <taxon>Sordariomycetes</taxon>
        <taxon>Hypocreomycetidae</taxon>
        <taxon>Glomerellales</taxon>
        <taxon>Plectosphaerellaceae</taxon>
        <taxon>Plectosphaerella</taxon>
    </lineage>
</organism>
<dbReference type="AlphaFoldDB" id="A0A9P9A6N9"/>
<feature type="compositionally biased region" description="Polar residues" evidence="1">
    <location>
        <begin position="209"/>
        <end position="218"/>
    </location>
</feature>
<keyword evidence="3" id="KW-1185">Reference proteome</keyword>
<accession>A0A9P9A6N9</accession>
<sequence length="246" mass="26111">MTRRLFHVGDLGLHLHPEIGPLPSPPGPWTNCTKRGQGYLAISPAAAVVFWKATETTRRCEPTTGPSIHALDRRRHHHDHHLTPSKVRQKGGPDSPPPPAAPPPQGGVEPAELELRRVPPAANEAVTCPGGPFPSKAIASRVAAHPLSAQGDHLFTCLMGQGPRNPAFSLVDSVDVDTTPEQPIPCQPAAEESRGHPTSGDPRTPSKAKPTQCSSSQRPGCCKLQAPCPVGTACRDTHVLFGFSQS</sequence>